<evidence type="ECO:0000256" key="1">
    <source>
        <dbReference type="SAM" id="MobiDB-lite"/>
    </source>
</evidence>
<dbReference type="GO" id="GO:0016787">
    <property type="term" value="F:hydrolase activity"/>
    <property type="evidence" value="ECO:0007669"/>
    <property type="project" value="InterPro"/>
</dbReference>
<dbReference type="InterPro" id="IPR004843">
    <property type="entry name" value="Calcineurin-like_PHP"/>
</dbReference>
<feature type="domain" description="Calcineurin-like phosphoesterase" evidence="2">
    <location>
        <begin position="3"/>
        <end position="264"/>
    </location>
</feature>
<reference evidence="3 4" key="1">
    <citation type="submission" date="2023-08" db="EMBL/GenBank/DDBJ databases">
        <title>Black Yeasts Isolated from many extreme environments.</title>
        <authorList>
            <person name="Coleine C."/>
            <person name="Stajich J.E."/>
            <person name="Selbmann L."/>
        </authorList>
    </citation>
    <scope>NUCLEOTIDE SEQUENCE [LARGE SCALE GENOMIC DNA]</scope>
    <source>
        <strain evidence="3 4">CCFEE 5910</strain>
    </source>
</reference>
<dbReference type="Proteomes" id="UP001309876">
    <property type="component" value="Unassembled WGS sequence"/>
</dbReference>
<evidence type="ECO:0000313" key="4">
    <source>
        <dbReference type="Proteomes" id="UP001309876"/>
    </source>
</evidence>
<proteinExistence type="predicted"/>
<dbReference type="SUPFAM" id="SSF56300">
    <property type="entry name" value="Metallo-dependent phosphatases"/>
    <property type="match status" value="1"/>
</dbReference>
<gene>
    <name evidence="3" type="ORF">LTR05_004363</name>
</gene>
<dbReference type="PANTHER" id="PTHR36492">
    <property type="match status" value="1"/>
</dbReference>
<dbReference type="InterPro" id="IPR029052">
    <property type="entry name" value="Metallo-depent_PP-like"/>
</dbReference>
<protein>
    <recommendedName>
        <fullName evidence="2">Calcineurin-like phosphoesterase domain-containing protein</fullName>
    </recommendedName>
</protein>
<dbReference type="PANTHER" id="PTHR36492:SF2">
    <property type="entry name" value="[ACYL-CARRIER-PROTEIN] PHOSPHODIESTERASE PPTH"/>
    <property type="match status" value="1"/>
</dbReference>
<organism evidence="3 4">
    <name type="scientific">Lithohypha guttulata</name>
    <dbReference type="NCBI Taxonomy" id="1690604"/>
    <lineage>
        <taxon>Eukaryota</taxon>
        <taxon>Fungi</taxon>
        <taxon>Dikarya</taxon>
        <taxon>Ascomycota</taxon>
        <taxon>Pezizomycotina</taxon>
        <taxon>Eurotiomycetes</taxon>
        <taxon>Chaetothyriomycetidae</taxon>
        <taxon>Chaetothyriales</taxon>
        <taxon>Trichomeriaceae</taxon>
        <taxon>Lithohypha</taxon>
    </lineage>
</organism>
<dbReference type="Pfam" id="PF00149">
    <property type="entry name" value="Metallophos"/>
    <property type="match status" value="1"/>
</dbReference>
<accession>A0AAN7T3B2</accession>
<dbReference type="EMBL" id="JAVRRJ010000003">
    <property type="protein sequence ID" value="KAK5087192.1"/>
    <property type="molecule type" value="Genomic_DNA"/>
</dbReference>
<evidence type="ECO:0000259" key="2">
    <source>
        <dbReference type="Pfam" id="PF00149"/>
    </source>
</evidence>
<dbReference type="AlphaFoldDB" id="A0AAN7T3B2"/>
<keyword evidence="4" id="KW-1185">Reference proteome</keyword>
<dbReference type="InterPro" id="IPR052963">
    <property type="entry name" value="Pantetheine_PDE"/>
</dbReference>
<sequence length="330" mass="38075">MGKLYAISDVHISHKFNHEAIHLLKPHPDDALILAGDVGEKLEHLHECFSLTTRLFKQVFWVPGNHELYTLPHPNDVAHEDNAMSPHTPAATHIPEPDNLRGEAKYFECVKVANEYGVITPEDEYVTWHSDESANAVKALICPMFLLYDYSFRPPDVSREQALDWAMEHNIRATDEALLHSDPYKSRDAWCDALVTETENRLKIALDKKDADTKVVLINHWPLREDTICIPSIPRFSLWCGTKRTEDWHVRHKADVVVTGHLHVRRTDWIDGVRFEEVSLGYPKQWEDARGKGKGVNEMLREILPDPREQIDRNGDQASEGRKTQWRRYG</sequence>
<comment type="caution">
    <text evidence="3">The sequence shown here is derived from an EMBL/GenBank/DDBJ whole genome shotgun (WGS) entry which is preliminary data.</text>
</comment>
<name>A0AAN7T3B2_9EURO</name>
<feature type="region of interest" description="Disordered" evidence="1">
    <location>
        <begin position="306"/>
        <end position="330"/>
    </location>
</feature>
<feature type="compositionally biased region" description="Basic and acidic residues" evidence="1">
    <location>
        <begin position="306"/>
        <end position="323"/>
    </location>
</feature>
<dbReference type="Gene3D" id="3.60.21.10">
    <property type="match status" value="1"/>
</dbReference>
<evidence type="ECO:0000313" key="3">
    <source>
        <dbReference type="EMBL" id="KAK5087192.1"/>
    </source>
</evidence>